<reference evidence="9" key="1">
    <citation type="journal article" date="2016" name="Genome Announc.">
        <title>Draft genomes of two strains of Paenibacillus glucanolyticus with capability to degrade lignocellulose.</title>
        <authorList>
            <person name="Mathews S.L."/>
            <person name="Pawlak J."/>
            <person name="Grunden A.M."/>
        </authorList>
    </citation>
    <scope>NUCLEOTIDE SEQUENCE [LARGE SCALE GENOMIC DNA]</scope>
    <source>
        <strain evidence="9">SLM1</strain>
    </source>
</reference>
<evidence type="ECO:0000313" key="9">
    <source>
        <dbReference type="EMBL" id="KZS48683.1"/>
    </source>
</evidence>
<feature type="transmembrane region" description="Helical" evidence="8">
    <location>
        <begin position="217"/>
        <end position="240"/>
    </location>
</feature>
<evidence type="ECO:0000256" key="8">
    <source>
        <dbReference type="SAM" id="Phobius"/>
    </source>
</evidence>
<feature type="transmembrane region" description="Helical" evidence="8">
    <location>
        <begin position="39"/>
        <end position="61"/>
    </location>
</feature>
<comment type="caution">
    <text evidence="9">The sequence shown here is derived from an EMBL/GenBank/DDBJ whole genome shotgun (WGS) entry which is preliminary data.</text>
</comment>
<evidence type="ECO:0000313" key="10">
    <source>
        <dbReference type="Proteomes" id="UP000076796"/>
    </source>
</evidence>
<evidence type="ECO:0000256" key="5">
    <source>
        <dbReference type="ARBA" id="ARBA00022692"/>
    </source>
</evidence>
<dbReference type="PANTHER" id="PTHR34975:SF2">
    <property type="entry name" value="SPORE GERMINATION PROTEIN A2"/>
    <property type="match status" value="1"/>
</dbReference>
<comment type="subcellular location">
    <subcellularLocation>
        <location evidence="1">Membrane</location>
        <topology evidence="1">Multi-pass membrane protein</topology>
    </subcellularLocation>
</comment>
<comment type="similarity">
    <text evidence="2">Belongs to the amino acid-polyamine-organocation (APC) superfamily. Spore germination protein (SGP) (TC 2.A.3.9) family.</text>
</comment>
<evidence type="ECO:0000256" key="6">
    <source>
        <dbReference type="ARBA" id="ARBA00022989"/>
    </source>
</evidence>
<feature type="transmembrane region" description="Helical" evidence="8">
    <location>
        <begin position="114"/>
        <end position="134"/>
    </location>
</feature>
<evidence type="ECO:0000256" key="7">
    <source>
        <dbReference type="ARBA" id="ARBA00023136"/>
    </source>
</evidence>
<keyword evidence="6 8" id="KW-1133">Transmembrane helix</keyword>
<keyword evidence="7 8" id="KW-0472">Membrane</keyword>
<name>A0A163M2C0_9BACL</name>
<sequence>MQASSHITERQVGAVVISAIIGVGILALPRIAAEEANTGAPLVTLLGIGIAFIGLLLLTLLGIRFPRESIFEYGQRIIGRPLAYVFNTCLAVFFILLTALAVREFGEVITSAVLRRTPTEVTIITMMILVVMATRQKLLKFTYFHVFYLPFILVPGLAIVLVSLQNAELLNLQPIIGNIPARYGKGALTIAALFQPAFIVTLLIPAMQTPKKAIKSFLGGIFISGTLYMLIVCAAVAVFGPHEINHLMWPTLELARATTIPGDTLERLDAIFIIVWVVSVFTSLAASYYISINGAQKVFGSQDHRFISHFFLPFVFILAMIPKSVFSLYVFVEIVGIIGLVLTIGYPFILLIVALLRKVRGEPHGNSSEVQETD</sequence>
<gene>
    <name evidence="9" type="ORF">AWU65_23480</name>
</gene>
<keyword evidence="3" id="KW-0813">Transport</keyword>
<accession>A0A163M2C0</accession>
<feature type="transmembrane region" description="Helical" evidence="8">
    <location>
        <begin position="310"/>
        <end position="331"/>
    </location>
</feature>
<dbReference type="PANTHER" id="PTHR34975">
    <property type="entry name" value="SPORE GERMINATION PROTEIN A2"/>
    <property type="match status" value="1"/>
</dbReference>
<dbReference type="OrthoDB" id="2661055at2"/>
<dbReference type="NCBIfam" id="TIGR00912">
    <property type="entry name" value="2A0309"/>
    <property type="match status" value="1"/>
</dbReference>
<dbReference type="RefSeq" id="WP_006210780.1">
    <property type="nucleotide sequence ID" value="NZ_CP147845.1"/>
</dbReference>
<feature type="transmembrane region" description="Helical" evidence="8">
    <location>
        <begin position="187"/>
        <end position="205"/>
    </location>
</feature>
<dbReference type="STRING" id="59843.A3958_22750"/>
<feature type="transmembrane region" description="Helical" evidence="8">
    <location>
        <begin position="337"/>
        <end position="356"/>
    </location>
</feature>
<evidence type="ECO:0000256" key="2">
    <source>
        <dbReference type="ARBA" id="ARBA00007998"/>
    </source>
</evidence>
<dbReference type="Proteomes" id="UP000076796">
    <property type="component" value="Unassembled WGS sequence"/>
</dbReference>
<dbReference type="GO" id="GO:0016020">
    <property type="term" value="C:membrane"/>
    <property type="evidence" value="ECO:0007669"/>
    <property type="project" value="UniProtKB-SubCell"/>
</dbReference>
<dbReference type="GeneID" id="97555747"/>
<keyword evidence="4" id="KW-0309">Germination</keyword>
<dbReference type="InterPro" id="IPR004761">
    <property type="entry name" value="Spore_GerAB"/>
</dbReference>
<organism evidence="9 10">
    <name type="scientific">Paenibacillus glucanolyticus</name>
    <dbReference type="NCBI Taxonomy" id="59843"/>
    <lineage>
        <taxon>Bacteria</taxon>
        <taxon>Bacillati</taxon>
        <taxon>Bacillota</taxon>
        <taxon>Bacilli</taxon>
        <taxon>Bacillales</taxon>
        <taxon>Paenibacillaceae</taxon>
        <taxon>Paenibacillus</taxon>
    </lineage>
</organism>
<feature type="transmembrane region" description="Helical" evidence="8">
    <location>
        <begin position="146"/>
        <end position="167"/>
    </location>
</feature>
<evidence type="ECO:0000256" key="3">
    <source>
        <dbReference type="ARBA" id="ARBA00022448"/>
    </source>
</evidence>
<dbReference type="EMBL" id="LWMH01000001">
    <property type="protein sequence ID" value="KZS48683.1"/>
    <property type="molecule type" value="Genomic_DNA"/>
</dbReference>
<dbReference type="GO" id="GO:0009847">
    <property type="term" value="P:spore germination"/>
    <property type="evidence" value="ECO:0007669"/>
    <property type="project" value="InterPro"/>
</dbReference>
<feature type="transmembrane region" description="Helical" evidence="8">
    <location>
        <begin position="270"/>
        <end position="290"/>
    </location>
</feature>
<feature type="transmembrane region" description="Helical" evidence="8">
    <location>
        <begin position="12"/>
        <end position="33"/>
    </location>
</feature>
<keyword evidence="10" id="KW-1185">Reference proteome</keyword>
<dbReference type="Pfam" id="PF03845">
    <property type="entry name" value="Spore_permease"/>
    <property type="match status" value="1"/>
</dbReference>
<feature type="transmembrane region" description="Helical" evidence="8">
    <location>
        <begin position="82"/>
        <end position="102"/>
    </location>
</feature>
<proteinExistence type="inferred from homology"/>
<protein>
    <submittedName>
        <fullName evidence="9">Spore gernimation protein</fullName>
    </submittedName>
</protein>
<dbReference type="Gene3D" id="1.20.1740.10">
    <property type="entry name" value="Amino acid/polyamine transporter I"/>
    <property type="match status" value="1"/>
</dbReference>
<evidence type="ECO:0000256" key="1">
    <source>
        <dbReference type="ARBA" id="ARBA00004141"/>
    </source>
</evidence>
<keyword evidence="5 8" id="KW-0812">Transmembrane</keyword>
<evidence type="ECO:0000256" key="4">
    <source>
        <dbReference type="ARBA" id="ARBA00022544"/>
    </source>
</evidence>
<dbReference type="AlphaFoldDB" id="A0A163M2C0"/>